<organism evidence="2 3">
    <name type="scientific">Aliisedimentitalea scapharcae</name>
    <dbReference type="NCBI Taxonomy" id="1524259"/>
    <lineage>
        <taxon>Bacteria</taxon>
        <taxon>Pseudomonadati</taxon>
        <taxon>Pseudomonadota</taxon>
        <taxon>Alphaproteobacteria</taxon>
        <taxon>Rhodobacterales</taxon>
        <taxon>Roseobacteraceae</taxon>
        <taxon>Aliisedimentitalea</taxon>
    </lineage>
</organism>
<protein>
    <submittedName>
        <fullName evidence="2">Arylesterase</fullName>
    </submittedName>
</protein>
<dbReference type="Pfam" id="PF13472">
    <property type="entry name" value="Lipase_GDSL_2"/>
    <property type="match status" value="1"/>
</dbReference>
<dbReference type="CDD" id="cd01822">
    <property type="entry name" value="Lysophospholipase_L1_like"/>
    <property type="match status" value="1"/>
</dbReference>
<dbReference type="RefSeq" id="WP_406645802.1">
    <property type="nucleotide sequence ID" value="NZ_CP123584.1"/>
</dbReference>
<sequence length="214" mass="22438">MRKVVIGLIMQIVAVCSVYAAEPVRIVAFGDSLVHGYGLPSDAGFVPQMQKWLDGQGISASLTNAGVSGDTTAGGAARVSWTLGDGFDAMIVVLGGNDTLRGLDPAQTRSNLNAILTEAESHKVAVLFVGMQAPGNFGADYKTKFDSLYPDLAAAHDVVFFPYYFAGIADRADNPAQLRLVMQGDGIHPNADGVAAIVAAMGPSVVELITQVRR</sequence>
<dbReference type="EMBL" id="CP123584">
    <property type="protein sequence ID" value="WZK88416.1"/>
    <property type="molecule type" value="Genomic_DNA"/>
</dbReference>
<dbReference type="InterPro" id="IPR013830">
    <property type="entry name" value="SGNH_hydro"/>
</dbReference>
<feature type="domain" description="SGNH hydrolase-type esterase" evidence="1">
    <location>
        <begin position="28"/>
        <end position="195"/>
    </location>
</feature>
<dbReference type="SUPFAM" id="SSF52266">
    <property type="entry name" value="SGNH hydrolase"/>
    <property type="match status" value="1"/>
</dbReference>
<name>A0ABZ2XUR0_9RHOB</name>
<accession>A0ABZ2XUR0</accession>
<reference evidence="2 3" key="1">
    <citation type="submission" date="2023-04" db="EMBL/GenBank/DDBJ databases">
        <title>Complete genome sequence of Alisedimentitalea scapharcae.</title>
        <authorList>
            <person name="Rong J.-C."/>
            <person name="Yi M.-L."/>
            <person name="Zhao Q."/>
        </authorList>
    </citation>
    <scope>NUCLEOTIDE SEQUENCE [LARGE SCALE GENOMIC DNA]</scope>
    <source>
        <strain evidence="2 3">KCTC 42119</strain>
    </source>
</reference>
<proteinExistence type="predicted"/>
<evidence type="ECO:0000313" key="3">
    <source>
        <dbReference type="Proteomes" id="UP001623232"/>
    </source>
</evidence>
<dbReference type="Gene3D" id="3.40.50.1110">
    <property type="entry name" value="SGNH hydrolase"/>
    <property type="match status" value="1"/>
</dbReference>
<dbReference type="InterPro" id="IPR051532">
    <property type="entry name" value="Ester_Hydrolysis_Enzymes"/>
</dbReference>
<dbReference type="PANTHER" id="PTHR30383:SF24">
    <property type="entry name" value="THIOESTERASE 1_PROTEASE 1_LYSOPHOSPHOLIPASE L1"/>
    <property type="match status" value="1"/>
</dbReference>
<gene>
    <name evidence="2" type="ORF">QEZ52_17705</name>
</gene>
<dbReference type="InterPro" id="IPR036514">
    <property type="entry name" value="SGNH_hydro_sf"/>
</dbReference>
<evidence type="ECO:0000259" key="1">
    <source>
        <dbReference type="Pfam" id="PF13472"/>
    </source>
</evidence>
<evidence type="ECO:0000313" key="2">
    <source>
        <dbReference type="EMBL" id="WZK88416.1"/>
    </source>
</evidence>
<dbReference type="PANTHER" id="PTHR30383">
    <property type="entry name" value="THIOESTERASE 1/PROTEASE 1/LYSOPHOSPHOLIPASE L1"/>
    <property type="match status" value="1"/>
</dbReference>
<dbReference type="Proteomes" id="UP001623232">
    <property type="component" value="Chromosome"/>
</dbReference>
<keyword evidence="3" id="KW-1185">Reference proteome</keyword>